<dbReference type="PANTHER" id="PTHR11644:SF2">
    <property type="entry name" value="CYTIDINE DEAMINASE"/>
    <property type="match status" value="1"/>
</dbReference>
<evidence type="ECO:0000256" key="7">
    <source>
        <dbReference type="ARBA" id="ARBA00022801"/>
    </source>
</evidence>
<evidence type="ECO:0000256" key="8">
    <source>
        <dbReference type="ARBA" id="ARBA00022833"/>
    </source>
</evidence>
<reference evidence="18 19" key="1">
    <citation type="journal article" date="2019" name="Nat. Microbiol.">
        <title>Mediterranean grassland soil C-N compound turnover is dependent on rainfall and depth, and is mediated by genomically divergent microorganisms.</title>
        <authorList>
            <person name="Diamond S."/>
            <person name="Andeer P.F."/>
            <person name="Li Z."/>
            <person name="Crits-Christoph A."/>
            <person name="Burstein D."/>
            <person name="Anantharaman K."/>
            <person name="Lane K.R."/>
            <person name="Thomas B.C."/>
            <person name="Pan C."/>
            <person name="Northen T.R."/>
            <person name="Banfield J.F."/>
        </authorList>
    </citation>
    <scope>NUCLEOTIDE SEQUENCE [LARGE SCALE GENOMIC DNA]</scope>
    <source>
        <strain evidence="18">NP_8</strain>
    </source>
</reference>
<evidence type="ECO:0000256" key="15">
    <source>
        <dbReference type="RuleBase" id="RU364006"/>
    </source>
</evidence>
<dbReference type="PROSITE" id="PS00903">
    <property type="entry name" value="CYT_DCMP_DEAMINASES_1"/>
    <property type="match status" value="1"/>
</dbReference>
<dbReference type="InterPro" id="IPR050202">
    <property type="entry name" value="Cyt/Deoxycyt_deaminase"/>
</dbReference>
<evidence type="ECO:0000256" key="16">
    <source>
        <dbReference type="SAM" id="MobiDB-lite"/>
    </source>
</evidence>
<dbReference type="AlphaFoldDB" id="A0A537J077"/>
<evidence type="ECO:0000256" key="12">
    <source>
        <dbReference type="PIRSR" id="PIRSR606262-1"/>
    </source>
</evidence>
<evidence type="ECO:0000256" key="11">
    <source>
        <dbReference type="ARBA" id="ARBA00049558"/>
    </source>
</evidence>
<dbReference type="NCBIfam" id="NF004064">
    <property type="entry name" value="PRK05578.1"/>
    <property type="match status" value="1"/>
</dbReference>
<dbReference type="GO" id="GO:0055086">
    <property type="term" value="P:nucleobase-containing small molecule metabolic process"/>
    <property type="evidence" value="ECO:0007669"/>
    <property type="project" value="UniProtKB-ARBA"/>
</dbReference>
<dbReference type="InterPro" id="IPR016192">
    <property type="entry name" value="APOBEC/CMP_deaminase_Zn-bd"/>
</dbReference>
<dbReference type="GO" id="GO:0042802">
    <property type="term" value="F:identical protein binding"/>
    <property type="evidence" value="ECO:0007669"/>
    <property type="project" value="UniProtKB-ARBA"/>
</dbReference>
<evidence type="ECO:0000256" key="5">
    <source>
        <dbReference type="ARBA" id="ARBA00018266"/>
    </source>
</evidence>
<evidence type="ECO:0000259" key="17">
    <source>
        <dbReference type="PROSITE" id="PS51747"/>
    </source>
</evidence>
<comment type="cofactor">
    <cofactor evidence="1 14 15">
        <name>Zn(2+)</name>
        <dbReference type="ChEBI" id="CHEBI:29105"/>
    </cofactor>
</comment>
<dbReference type="InterPro" id="IPR006262">
    <property type="entry name" value="Cyt_deam_tetra"/>
</dbReference>
<dbReference type="InterPro" id="IPR016193">
    <property type="entry name" value="Cytidine_deaminase-like"/>
</dbReference>
<dbReference type="GO" id="GO:0004126">
    <property type="term" value="F:cytidine deaminase activity"/>
    <property type="evidence" value="ECO:0007669"/>
    <property type="project" value="UniProtKB-UniRule"/>
</dbReference>
<evidence type="ECO:0000256" key="9">
    <source>
        <dbReference type="ARBA" id="ARBA00032005"/>
    </source>
</evidence>
<feature type="active site" description="Proton donor" evidence="12">
    <location>
        <position position="53"/>
    </location>
</feature>
<evidence type="ECO:0000256" key="6">
    <source>
        <dbReference type="ARBA" id="ARBA00022723"/>
    </source>
</evidence>
<dbReference type="InterPro" id="IPR002125">
    <property type="entry name" value="CMP_dCMP_dom"/>
</dbReference>
<evidence type="ECO:0000256" key="14">
    <source>
        <dbReference type="PIRSR" id="PIRSR606262-3"/>
    </source>
</evidence>
<protein>
    <recommendedName>
        <fullName evidence="5 15">Cytidine deaminase</fullName>
        <ecNumber evidence="4 15">3.5.4.5</ecNumber>
    </recommendedName>
    <alternativeName>
        <fullName evidence="9 15">Cytidine aminohydrolase</fullName>
    </alternativeName>
</protein>
<evidence type="ECO:0000256" key="1">
    <source>
        <dbReference type="ARBA" id="ARBA00001947"/>
    </source>
</evidence>
<feature type="binding site" evidence="13">
    <location>
        <begin position="40"/>
        <end position="46"/>
    </location>
    <ligand>
        <name>substrate</name>
    </ligand>
</feature>
<keyword evidence="7 15" id="KW-0378">Hydrolase</keyword>
<comment type="function">
    <text evidence="2 15">This enzyme scavenges exogenous and endogenous cytidine and 2'-deoxycytidine for UMP synthesis.</text>
</comment>
<dbReference type="Proteomes" id="UP000318834">
    <property type="component" value="Unassembled WGS sequence"/>
</dbReference>
<comment type="catalytic activity">
    <reaction evidence="10 15">
        <text>2'-deoxycytidine + H2O + H(+) = 2'-deoxyuridine + NH4(+)</text>
        <dbReference type="Rhea" id="RHEA:13433"/>
        <dbReference type="ChEBI" id="CHEBI:15377"/>
        <dbReference type="ChEBI" id="CHEBI:15378"/>
        <dbReference type="ChEBI" id="CHEBI:15698"/>
        <dbReference type="ChEBI" id="CHEBI:16450"/>
        <dbReference type="ChEBI" id="CHEBI:28938"/>
        <dbReference type="EC" id="3.5.4.5"/>
    </reaction>
</comment>
<comment type="catalytic activity">
    <reaction evidence="11 15">
        <text>cytidine + H2O + H(+) = uridine + NH4(+)</text>
        <dbReference type="Rhea" id="RHEA:16069"/>
        <dbReference type="ChEBI" id="CHEBI:15377"/>
        <dbReference type="ChEBI" id="CHEBI:15378"/>
        <dbReference type="ChEBI" id="CHEBI:16704"/>
        <dbReference type="ChEBI" id="CHEBI:17562"/>
        <dbReference type="ChEBI" id="CHEBI:28938"/>
        <dbReference type="EC" id="3.5.4.5"/>
    </reaction>
</comment>
<evidence type="ECO:0000256" key="3">
    <source>
        <dbReference type="ARBA" id="ARBA00006576"/>
    </source>
</evidence>
<feature type="binding site" evidence="14">
    <location>
        <position position="84"/>
    </location>
    <ligand>
        <name>Zn(2+)</name>
        <dbReference type="ChEBI" id="CHEBI:29105"/>
        <note>catalytic</note>
    </ligand>
</feature>
<feature type="compositionally biased region" description="Basic residues" evidence="16">
    <location>
        <begin position="141"/>
        <end position="159"/>
    </location>
</feature>
<feature type="domain" description="CMP/dCMP-type deaminase" evidence="17">
    <location>
        <begin position="1"/>
        <end position="124"/>
    </location>
</feature>
<feature type="binding site" evidence="14">
    <location>
        <position position="87"/>
    </location>
    <ligand>
        <name>Zn(2+)</name>
        <dbReference type="ChEBI" id="CHEBI:29105"/>
        <note>catalytic</note>
    </ligand>
</feature>
<dbReference type="EMBL" id="VBAP01000009">
    <property type="protein sequence ID" value="TMI76933.1"/>
    <property type="molecule type" value="Genomic_DNA"/>
</dbReference>
<organism evidence="18 19">
    <name type="scientific">Candidatus Segetimicrobium genomatis</name>
    <dbReference type="NCBI Taxonomy" id="2569760"/>
    <lineage>
        <taxon>Bacteria</taxon>
        <taxon>Bacillati</taxon>
        <taxon>Candidatus Sysuimicrobiota</taxon>
        <taxon>Candidatus Sysuimicrobiia</taxon>
        <taxon>Candidatus Sysuimicrobiales</taxon>
        <taxon>Candidatus Segetimicrobiaceae</taxon>
        <taxon>Candidatus Segetimicrobium</taxon>
    </lineage>
</organism>
<feature type="binding site" evidence="14">
    <location>
        <position position="51"/>
    </location>
    <ligand>
        <name>Zn(2+)</name>
        <dbReference type="ChEBI" id="CHEBI:29105"/>
        <note>catalytic</note>
    </ligand>
</feature>
<name>A0A537J077_9BACT</name>
<dbReference type="EC" id="3.5.4.5" evidence="4 15"/>
<evidence type="ECO:0000313" key="19">
    <source>
        <dbReference type="Proteomes" id="UP000318834"/>
    </source>
</evidence>
<evidence type="ECO:0000313" key="18">
    <source>
        <dbReference type="EMBL" id="TMI76933.1"/>
    </source>
</evidence>
<dbReference type="GO" id="GO:0072527">
    <property type="term" value="P:pyrimidine-containing compound metabolic process"/>
    <property type="evidence" value="ECO:0007669"/>
    <property type="project" value="UniProtKB-ARBA"/>
</dbReference>
<dbReference type="Gene3D" id="3.40.140.10">
    <property type="entry name" value="Cytidine Deaminase, domain 2"/>
    <property type="match status" value="1"/>
</dbReference>
<dbReference type="SUPFAM" id="SSF53927">
    <property type="entry name" value="Cytidine deaminase-like"/>
    <property type="match status" value="1"/>
</dbReference>
<gene>
    <name evidence="18" type="ORF">E6H05_02450</name>
</gene>
<dbReference type="NCBIfam" id="TIGR01354">
    <property type="entry name" value="cyt_deam_tetra"/>
    <property type="match status" value="1"/>
</dbReference>
<comment type="caution">
    <text evidence="18">The sequence shown here is derived from an EMBL/GenBank/DDBJ whole genome shotgun (WGS) entry which is preliminary data.</text>
</comment>
<dbReference type="GO" id="GO:0005829">
    <property type="term" value="C:cytosol"/>
    <property type="evidence" value="ECO:0007669"/>
    <property type="project" value="TreeGrafter"/>
</dbReference>
<dbReference type="PROSITE" id="PS51747">
    <property type="entry name" value="CYT_DCMP_DEAMINASES_2"/>
    <property type="match status" value="1"/>
</dbReference>
<sequence length="159" mass="17472">MAGLVTAAARARLLAYAPYSRFRVGAAVRTREGKVYTGANVENASYPLSHCAERVAIHKAVSDGHRHLDTVVVVADGETPAMPCGACRQVMAEFGVRRVIAASPSRRTRVRTLRQLLADPFLPERLLGTHGKAGSREPPRRLRRLGAGRGNARRRRRLR</sequence>
<keyword evidence="8 14" id="KW-0862">Zinc</keyword>
<proteinExistence type="inferred from homology"/>
<dbReference type="GO" id="GO:0008270">
    <property type="term" value="F:zinc ion binding"/>
    <property type="evidence" value="ECO:0007669"/>
    <property type="project" value="UniProtKB-UniRule"/>
</dbReference>
<evidence type="ECO:0000256" key="13">
    <source>
        <dbReference type="PIRSR" id="PIRSR606262-2"/>
    </source>
</evidence>
<dbReference type="PANTHER" id="PTHR11644">
    <property type="entry name" value="CYTIDINE DEAMINASE"/>
    <property type="match status" value="1"/>
</dbReference>
<evidence type="ECO:0000256" key="4">
    <source>
        <dbReference type="ARBA" id="ARBA00012783"/>
    </source>
</evidence>
<feature type="region of interest" description="Disordered" evidence="16">
    <location>
        <begin position="127"/>
        <end position="159"/>
    </location>
</feature>
<dbReference type="FunFam" id="3.40.140.10:FF:000008">
    <property type="entry name" value="Cytidine deaminase"/>
    <property type="match status" value="1"/>
</dbReference>
<keyword evidence="6 14" id="KW-0479">Metal-binding</keyword>
<evidence type="ECO:0000256" key="2">
    <source>
        <dbReference type="ARBA" id="ARBA00003949"/>
    </source>
</evidence>
<accession>A0A537J077</accession>
<evidence type="ECO:0000256" key="10">
    <source>
        <dbReference type="ARBA" id="ARBA00049252"/>
    </source>
</evidence>
<dbReference type="CDD" id="cd01283">
    <property type="entry name" value="cytidine_deaminase"/>
    <property type="match status" value="1"/>
</dbReference>
<dbReference type="Pfam" id="PF00383">
    <property type="entry name" value="dCMP_cyt_deam_1"/>
    <property type="match status" value="1"/>
</dbReference>
<comment type="similarity">
    <text evidence="3 15">Belongs to the cytidine and deoxycytidylate deaminase family.</text>
</comment>